<dbReference type="PANTHER" id="PTHR11839:SF18">
    <property type="entry name" value="NUDIX HYDROLASE DOMAIN-CONTAINING PROTEIN"/>
    <property type="match status" value="1"/>
</dbReference>
<protein>
    <recommendedName>
        <fullName evidence="3">Nudix hydrolase domain-containing protein</fullName>
    </recommendedName>
</protein>
<reference evidence="4 5" key="1">
    <citation type="submission" date="2015-01" db="EMBL/GenBank/DDBJ databases">
        <title>The Genome Sequence of Capronia semiimmersa CBS27337.</title>
        <authorList>
            <consortium name="The Broad Institute Genomics Platform"/>
            <person name="Cuomo C."/>
            <person name="de Hoog S."/>
            <person name="Gorbushina A."/>
            <person name="Stielow B."/>
            <person name="Teixiera M."/>
            <person name="Abouelleil A."/>
            <person name="Chapman S.B."/>
            <person name="Priest M."/>
            <person name="Young S.K."/>
            <person name="Wortman J."/>
            <person name="Nusbaum C."/>
            <person name="Birren B."/>
        </authorList>
    </citation>
    <scope>NUCLEOTIDE SEQUENCE [LARGE SCALE GENOMIC DNA]</scope>
    <source>
        <strain evidence="4 5">CBS 27337</strain>
    </source>
</reference>
<dbReference type="CDD" id="cd03424">
    <property type="entry name" value="NUDIX_ADPRase_Nudt5_UGPPase_Nudt14"/>
    <property type="match status" value="1"/>
</dbReference>
<dbReference type="PANTHER" id="PTHR11839">
    <property type="entry name" value="UDP/ADP-SUGAR PYROPHOSPHATASE"/>
    <property type="match status" value="1"/>
</dbReference>
<dbReference type="GO" id="GO:0080041">
    <property type="term" value="F:ADP-ribose pyrophosphohydrolase activity"/>
    <property type="evidence" value="ECO:0007669"/>
    <property type="project" value="TreeGrafter"/>
</dbReference>
<dbReference type="HOGENOM" id="CLU_070130_0_0_1"/>
<feature type="domain" description="Nudix hydrolase" evidence="3">
    <location>
        <begin position="112"/>
        <end position="253"/>
    </location>
</feature>
<dbReference type="GO" id="GO:0080042">
    <property type="term" value="F:ADP-glucose pyrophosphohydrolase activity"/>
    <property type="evidence" value="ECO:0007669"/>
    <property type="project" value="TreeGrafter"/>
</dbReference>
<dbReference type="InterPro" id="IPR015797">
    <property type="entry name" value="NUDIX_hydrolase-like_dom_sf"/>
</dbReference>
<name>A0A0D2E3Q2_9EURO</name>
<keyword evidence="2" id="KW-0378">Hydrolase</keyword>
<evidence type="ECO:0000259" key="3">
    <source>
        <dbReference type="Pfam" id="PF00293"/>
    </source>
</evidence>
<evidence type="ECO:0000313" key="4">
    <source>
        <dbReference type="EMBL" id="KIW68952.1"/>
    </source>
</evidence>
<sequence length="281" mass="31787">MSSFILPDWIDASPGVEVTIPPNVTKDQLLAFRPFKNWLSTLRQSITKQRQQRRRLSNDDRHDLPYELHRINVRSVEWAGRRILFVLMDTVVQSATDARPLPGIVFLRGGSVAVLMIVRPDDDPAARFVVMTHQPRVPAGSFAFREIPAGMIDDEDAFVGAAATEIREETGLIVRRDELVDMTELAVRREDSTEQHLQRAVYPSPGGCDEFVALFLWQKVMSRPEIERLRGKLAGNRTEGEKIQVGLVEYGDLWREGARDAKTLAAWALYENLVREGVLVA</sequence>
<comment type="cofactor">
    <cofactor evidence="1">
        <name>Mg(2+)</name>
        <dbReference type="ChEBI" id="CHEBI:18420"/>
    </cofactor>
</comment>
<keyword evidence="5" id="KW-1185">Reference proteome</keyword>
<evidence type="ECO:0000313" key="5">
    <source>
        <dbReference type="Proteomes" id="UP000054266"/>
    </source>
</evidence>
<dbReference type="EMBL" id="KN846958">
    <property type="protein sequence ID" value="KIW68952.1"/>
    <property type="molecule type" value="Genomic_DNA"/>
</dbReference>
<dbReference type="Gene3D" id="3.90.79.10">
    <property type="entry name" value="Nucleoside Triphosphate Pyrophosphohydrolase"/>
    <property type="match status" value="1"/>
</dbReference>
<dbReference type="Proteomes" id="UP000054266">
    <property type="component" value="Unassembled WGS sequence"/>
</dbReference>
<organism evidence="4 5">
    <name type="scientific">Phialophora macrospora</name>
    <dbReference type="NCBI Taxonomy" id="1851006"/>
    <lineage>
        <taxon>Eukaryota</taxon>
        <taxon>Fungi</taxon>
        <taxon>Dikarya</taxon>
        <taxon>Ascomycota</taxon>
        <taxon>Pezizomycotina</taxon>
        <taxon>Eurotiomycetes</taxon>
        <taxon>Chaetothyriomycetidae</taxon>
        <taxon>Chaetothyriales</taxon>
        <taxon>Herpotrichiellaceae</taxon>
        <taxon>Phialophora</taxon>
    </lineage>
</organism>
<dbReference type="AlphaFoldDB" id="A0A0D2E3Q2"/>
<dbReference type="GO" id="GO:0019693">
    <property type="term" value="P:ribose phosphate metabolic process"/>
    <property type="evidence" value="ECO:0007669"/>
    <property type="project" value="TreeGrafter"/>
</dbReference>
<dbReference type="InterPro" id="IPR000086">
    <property type="entry name" value="NUDIX_hydrolase_dom"/>
</dbReference>
<accession>A0A0D2E3Q2</accession>
<dbReference type="GO" id="GO:0006753">
    <property type="term" value="P:nucleoside phosphate metabolic process"/>
    <property type="evidence" value="ECO:0007669"/>
    <property type="project" value="TreeGrafter"/>
</dbReference>
<proteinExistence type="predicted"/>
<evidence type="ECO:0000256" key="1">
    <source>
        <dbReference type="ARBA" id="ARBA00001946"/>
    </source>
</evidence>
<dbReference type="SUPFAM" id="SSF55811">
    <property type="entry name" value="Nudix"/>
    <property type="match status" value="1"/>
</dbReference>
<dbReference type="STRING" id="5601.A0A0D2E3Q2"/>
<gene>
    <name evidence="4" type="ORF">PV04_04863</name>
</gene>
<dbReference type="Pfam" id="PF00293">
    <property type="entry name" value="NUDIX"/>
    <property type="match status" value="1"/>
</dbReference>
<evidence type="ECO:0000256" key="2">
    <source>
        <dbReference type="ARBA" id="ARBA00022801"/>
    </source>
</evidence>